<dbReference type="PRINTS" id="PR00457">
    <property type="entry name" value="ANPEROXIDASE"/>
</dbReference>
<dbReference type="EMBL" id="CAXKWB010006849">
    <property type="protein sequence ID" value="CAL4084635.1"/>
    <property type="molecule type" value="Genomic_DNA"/>
</dbReference>
<comment type="subcellular location">
    <subcellularLocation>
        <location evidence="1">Secreted</location>
    </subcellularLocation>
</comment>
<dbReference type="Pfam" id="PF03098">
    <property type="entry name" value="An_peroxidase"/>
    <property type="match status" value="1"/>
</dbReference>
<dbReference type="AlphaFoldDB" id="A0AAV2QKL9"/>
<dbReference type="PANTHER" id="PTHR11475:SF4">
    <property type="entry name" value="CHORION PEROXIDASE"/>
    <property type="match status" value="1"/>
</dbReference>
<evidence type="ECO:0000256" key="1">
    <source>
        <dbReference type="ARBA" id="ARBA00004613"/>
    </source>
</evidence>
<dbReference type="GO" id="GO:0005576">
    <property type="term" value="C:extracellular region"/>
    <property type="evidence" value="ECO:0007669"/>
    <property type="project" value="UniProtKB-SubCell"/>
</dbReference>
<dbReference type="Gene3D" id="1.10.640.10">
    <property type="entry name" value="Haem peroxidase domain superfamily, animal type"/>
    <property type="match status" value="1"/>
</dbReference>
<dbReference type="PROSITE" id="PS50292">
    <property type="entry name" value="PEROXIDASE_3"/>
    <property type="match status" value="1"/>
</dbReference>
<keyword evidence="2" id="KW-0964">Secreted</keyword>
<keyword evidence="4" id="KW-0325">Glycoprotein</keyword>
<gene>
    <name evidence="5" type="ORF">MNOR_LOCUS12469</name>
</gene>
<accession>A0AAV2QKL9</accession>
<sequence length="100" mass="11655">GDERVEEQPVLTSMHTVGLRLHNMIVDRLYRVSKEKDDEILFQEGRRIMGALLQLVTYREWLPLVLGQTAMKDWQLHLHDDGHQETYSPKVNPTIANVFS</sequence>
<dbReference type="GO" id="GO:0006979">
    <property type="term" value="P:response to oxidative stress"/>
    <property type="evidence" value="ECO:0007669"/>
    <property type="project" value="InterPro"/>
</dbReference>
<organism evidence="5 6">
    <name type="scientific">Meganyctiphanes norvegica</name>
    <name type="common">Northern krill</name>
    <name type="synonym">Thysanopoda norvegica</name>
    <dbReference type="NCBI Taxonomy" id="48144"/>
    <lineage>
        <taxon>Eukaryota</taxon>
        <taxon>Metazoa</taxon>
        <taxon>Ecdysozoa</taxon>
        <taxon>Arthropoda</taxon>
        <taxon>Crustacea</taxon>
        <taxon>Multicrustacea</taxon>
        <taxon>Malacostraca</taxon>
        <taxon>Eumalacostraca</taxon>
        <taxon>Eucarida</taxon>
        <taxon>Euphausiacea</taxon>
        <taxon>Euphausiidae</taxon>
        <taxon>Meganyctiphanes</taxon>
    </lineage>
</organism>
<reference evidence="5 6" key="1">
    <citation type="submission" date="2024-05" db="EMBL/GenBank/DDBJ databases">
        <authorList>
            <person name="Wallberg A."/>
        </authorList>
    </citation>
    <scope>NUCLEOTIDE SEQUENCE [LARGE SCALE GENOMIC DNA]</scope>
</reference>
<protein>
    <submittedName>
        <fullName evidence="5">Uncharacterized protein</fullName>
    </submittedName>
</protein>
<evidence type="ECO:0000313" key="6">
    <source>
        <dbReference type="Proteomes" id="UP001497623"/>
    </source>
</evidence>
<name>A0AAV2QKL9_MEGNR</name>
<dbReference type="PANTHER" id="PTHR11475">
    <property type="entry name" value="OXIDASE/PEROXIDASE"/>
    <property type="match status" value="1"/>
</dbReference>
<dbReference type="GO" id="GO:0004601">
    <property type="term" value="F:peroxidase activity"/>
    <property type="evidence" value="ECO:0007669"/>
    <property type="project" value="UniProtKB-KW"/>
</dbReference>
<dbReference type="InterPro" id="IPR037120">
    <property type="entry name" value="Haem_peroxidase_sf_animal"/>
</dbReference>
<comment type="caution">
    <text evidence="5">The sequence shown here is derived from an EMBL/GenBank/DDBJ whole genome shotgun (WGS) entry which is preliminary data.</text>
</comment>
<evidence type="ECO:0000256" key="3">
    <source>
        <dbReference type="ARBA" id="ARBA00022559"/>
    </source>
</evidence>
<proteinExistence type="predicted"/>
<feature type="non-terminal residue" evidence="5">
    <location>
        <position position="100"/>
    </location>
</feature>
<dbReference type="InterPro" id="IPR010255">
    <property type="entry name" value="Haem_peroxidase_sf"/>
</dbReference>
<feature type="non-terminal residue" evidence="5">
    <location>
        <position position="1"/>
    </location>
</feature>
<keyword evidence="3" id="KW-0575">Peroxidase</keyword>
<evidence type="ECO:0000256" key="2">
    <source>
        <dbReference type="ARBA" id="ARBA00022525"/>
    </source>
</evidence>
<dbReference type="InterPro" id="IPR019791">
    <property type="entry name" value="Haem_peroxidase_animal"/>
</dbReference>
<dbReference type="GO" id="GO:0020037">
    <property type="term" value="F:heme binding"/>
    <property type="evidence" value="ECO:0007669"/>
    <property type="project" value="InterPro"/>
</dbReference>
<dbReference type="Proteomes" id="UP001497623">
    <property type="component" value="Unassembled WGS sequence"/>
</dbReference>
<keyword evidence="3" id="KW-0560">Oxidoreductase</keyword>
<evidence type="ECO:0000313" key="5">
    <source>
        <dbReference type="EMBL" id="CAL4084635.1"/>
    </source>
</evidence>
<evidence type="ECO:0000256" key="4">
    <source>
        <dbReference type="ARBA" id="ARBA00023180"/>
    </source>
</evidence>
<dbReference type="SUPFAM" id="SSF48113">
    <property type="entry name" value="Heme-dependent peroxidases"/>
    <property type="match status" value="1"/>
</dbReference>
<keyword evidence="6" id="KW-1185">Reference proteome</keyword>